<reference evidence="2 3" key="1">
    <citation type="submission" date="2017-01" db="EMBL/GenBank/DDBJ databases">
        <authorList>
            <person name="Mah S.A."/>
            <person name="Swanson W.J."/>
            <person name="Moy G.W."/>
            <person name="Vacquier V.D."/>
        </authorList>
    </citation>
    <scope>NUCLEOTIDE SEQUENCE [LARGE SCALE GENOMIC DNA]</scope>
    <source>
        <strain evidence="2 3">DSM 45758</strain>
    </source>
</reference>
<sequence length="156" mass="16725">MARVFNFRRTRNFLAATVLAASALVASPNAAWAGTAADPDLCRNGGGSGYLSCNGKDPNSLGCTGTTVADGVAKNGVYIELRYSSGCQAYWTRYTNQYGSTGEARIKGNSVTYKKTLAAYAGETGWTPMAAANQNPRGCLYFYYSALAQWMEYCVN</sequence>
<dbReference type="AlphaFoldDB" id="A0A1N6TQV0"/>
<feature type="signal peptide" evidence="1">
    <location>
        <begin position="1"/>
        <end position="33"/>
    </location>
</feature>
<evidence type="ECO:0000313" key="2">
    <source>
        <dbReference type="EMBL" id="SIQ55762.1"/>
    </source>
</evidence>
<proteinExistence type="predicted"/>
<evidence type="ECO:0000313" key="3">
    <source>
        <dbReference type="Proteomes" id="UP000186004"/>
    </source>
</evidence>
<organism evidence="2 3">
    <name type="scientific">Micromonospora avicenniae</name>
    <dbReference type="NCBI Taxonomy" id="1198245"/>
    <lineage>
        <taxon>Bacteria</taxon>
        <taxon>Bacillati</taxon>
        <taxon>Actinomycetota</taxon>
        <taxon>Actinomycetes</taxon>
        <taxon>Micromonosporales</taxon>
        <taxon>Micromonosporaceae</taxon>
        <taxon>Micromonospora</taxon>
    </lineage>
</organism>
<evidence type="ECO:0000256" key="1">
    <source>
        <dbReference type="SAM" id="SignalP"/>
    </source>
</evidence>
<accession>A0A1N6TQV0</accession>
<dbReference type="Pfam" id="PF10901">
    <property type="entry name" value="DUF2690"/>
    <property type="match status" value="1"/>
</dbReference>
<evidence type="ECO:0008006" key="4">
    <source>
        <dbReference type="Google" id="ProtNLM"/>
    </source>
</evidence>
<dbReference type="InterPro" id="IPR021224">
    <property type="entry name" value="DUF2690"/>
</dbReference>
<dbReference type="RefSeq" id="WP_076468448.1">
    <property type="nucleotide sequence ID" value="NZ_FTNF01000003.1"/>
</dbReference>
<protein>
    <recommendedName>
        <fullName evidence="4">DUF2690 domain-containing protein</fullName>
    </recommendedName>
</protein>
<keyword evidence="3" id="KW-1185">Reference proteome</keyword>
<feature type="chain" id="PRO_5013020737" description="DUF2690 domain-containing protein" evidence="1">
    <location>
        <begin position="34"/>
        <end position="156"/>
    </location>
</feature>
<dbReference type="STRING" id="1198245.SAMN05444858_10368"/>
<name>A0A1N6TQV0_9ACTN</name>
<dbReference type="Proteomes" id="UP000186004">
    <property type="component" value="Unassembled WGS sequence"/>
</dbReference>
<dbReference type="EMBL" id="FTNF01000003">
    <property type="protein sequence ID" value="SIQ55762.1"/>
    <property type="molecule type" value="Genomic_DNA"/>
</dbReference>
<keyword evidence="1" id="KW-0732">Signal</keyword>
<gene>
    <name evidence="2" type="ORF">SAMN05444858_10368</name>
</gene>